<feature type="domain" description="Methyltransferase" evidence="1">
    <location>
        <begin position="75"/>
        <end position="170"/>
    </location>
</feature>
<dbReference type="InterPro" id="IPR041698">
    <property type="entry name" value="Methyltransf_25"/>
</dbReference>
<dbReference type="PANTHER" id="PTHR42912">
    <property type="entry name" value="METHYLTRANSFERASE"/>
    <property type="match status" value="1"/>
</dbReference>
<keyword evidence="3" id="KW-1185">Reference proteome</keyword>
<dbReference type="EMBL" id="FP929003">
    <property type="protein sequence ID" value="CBK40649.1"/>
    <property type="molecule type" value="Genomic_DNA"/>
</dbReference>
<proteinExistence type="predicted"/>
<accession>D8PBP0</accession>
<dbReference type="GO" id="GO:0008168">
    <property type="term" value="F:methyltransferase activity"/>
    <property type="evidence" value="ECO:0007669"/>
    <property type="project" value="TreeGrafter"/>
</dbReference>
<dbReference type="HOGENOM" id="CLU_102142_0_0_0"/>
<evidence type="ECO:0000313" key="2">
    <source>
        <dbReference type="EMBL" id="CBK40649.1"/>
    </source>
</evidence>
<dbReference type="CDD" id="cd02440">
    <property type="entry name" value="AdoMet_MTases"/>
    <property type="match status" value="1"/>
</dbReference>
<dbReference type="eggNOG" id="COG2226">
    <property type="taxonomic scope" value="Bacteria"/>
</dbReference>
<dbReference type="InterPro" id="IPR029063">
    <property type="entry name" value="SAM-dependent_MTases_sf"/>
</dbReference>
<dbReference type="AlphaFoldDB" id="D8PBP0"/>
<dbReference type="Gene3D" id="3.40.50.150">
    <property type="entry name" value="Vaccinia Virus protein VP39"/>
    <property type="match status" value="1"/>
</dbReference>
<protein>
    <recommendedName>
        <fullName evidence="1">Methyltransferase domain-containing protein</fullName>
    </recommendedName>
</protein>
<sequence>MPVELSRKKCTTDAADLEREAARIRDAYARRTTGSCAGLYSFFNRGNLFLLQERERRVLSVLERAGWSSLQAVRILDVGCGAGFWIRDLIRWGADPRHITGVDLLEQRVEEARCLSPEGVTIHCRNAAALEFPDESFDLIIQSTVFTSILNRDVQQRLAREMVRVLRPNGLILWYDFHMNNPRNPDVRGVTAREIHRLFGDCTIELSRITLAPPVTRMLAPLSWFACQLLSAVPWLCTHYLGTIRKSARYE</sequence>
<evidence type="ECO:0000259" key="1">
    <source>
        <dbReference type="Pfam" id="PF13649"/>
    </source>
</evidence>
<gene>
    <name evidence="2" type="ORF">NIDE0884</name>
</gene>
<reference evidence="2 3" key="1">
    <citation type="journal article" date="2010" name="Proc. Natl. Acad. Sci. U.S.A.">
        <title>A Nitrospira metagenome illuminates the physiology and evolution of globally important nitrite-oxidizing bacteria.</title>
        <authorList>
            <person name="Lucker S."/>
            <person name="Wagner M."/>
            <person name="Maixner F."/>
            <person name="Pelletier E."/>
            <person name="Koch H."/>
            <person name="Vacherie B."/>
            <person name="Rattei T."/>
            <person name="Sinninghe Damste J."/>
            <person name="Spieck E."/>
            <person name="Le Paslier D."/>
            <person name="Daims H."/>
        </authorList>
    </citation>
    <scope>NUCLEOTIDE SEQUENCE [LARGE SCALE GENOMIC DNA]</scope>
</reference>
<organism evidence="2 3">
    <name type="scientific">Nitrospira defluvii</name>
    <dbReference type="NCBI Taxonomy" id="330214"/>
    <lineage>
        <taxon>Bacteria</taxon>
        <taxon>Pseudomonadati</taxon>
        <taxon>Nitrospirota</taxon>
        <taxon>Nitrospiria</taxon>
        <taxon>Nitrospirales</taxon>
        <taxon>Nitrospiraceae</taxon>
        <taxon>Nitrospira</taxon>
    </lineage>
</organism>
<dbReference type="Pfam" id="PF13649">
    <property type="entry name" value="Methyltransf_25"/>
    <property type="match status" value="1"/>
</dbReference>
<name>D8PBP0_9BACT</name>
<evidence type="ECO:0000313" key="3">
    <source>
        <dbReference type="Proteomes" id="UP000001660"/>
    </source>
</evidence>
<dbReference type="KEGG" id="nde:NIDE0884"/>
<dbReference type="InterPro" id="IPR050508">
    <property type="entry name" value="Methyltransf_Superfamily"/>
</dbReference>
<dbReference type="SUPFAM" id="SSF53335">
    <property type="entry name" value="S-adenosyl-L-methionine-dependent methyltransferases"/>
    <property type="match status" value="1"/>
</dbReference>
<dbReference type="STRING" id="330214.NIDE0884"/>
<dbReference type="Proteomes" id="UP000001660">
    <property type="component" value="Chromosome"/>
</dbReference>